<dbReference type="InParanoid" id="A0A3N4LGC4"/>
<dbReference type="InterPro" id="IPR000228">
    <property type="entry name" value="RNA3'_term_phos_cyc"/>
</dbReference>
<evidence type="ECO:0000256" key="1">
    <source>
        <dbReference type="SAM" id="MobiDB-lite"/>
    </source>
</evidence>
<proteinExistence type="predicted"/>
<feature type="domain" description="RNA 3'-terminal phosphate cyclase" evidence="2">
    <location>
        <begin position="16"/>
        <end position="531"/>
    </location>
</feature>
<keyword evidence="4" id="KW-1185">Reference proteome</keyword>
<dbReference type="InterPro" id="IPR023797">
    <property type="entry name" value="RNA3'_phos_cyclase_dom"/>
</dbReference>
<dbReference type="Gene3D" id="3.65.10.20">
    <property type="entry name" value="RNA 3'-terminal phosphate cyclase domain"/>
    <property type="match status" value="2"/>
</dbReference>
<organism evidence="3 4">
    <name type="scientific">Terfezia boudieri ATCC MYA-4762</name>
    <dbReference type="NCBI Taxonomy" id="1051890"/>
    <lineage>
        <taxon>Eukaryota</taxon>
        <taxon>Fungi</taxon>
        <taxon>Dikarya</taxon>
        <taxon>Ascomycota</taxon>
        <taxon>Pezizomycotina</taxon>
        <taxon>Pezizomycetes</taxon>
        <taxon>Pezizales</taxon>
        <taxon>Pezizaceae</taxon>
        <taxon>Terfezia</taxon>
    </lineage>
</organism>
<dbReference type="AlphaFoldDB" id="A0A3N4LGC4"/>
<dbReference type="EMBL" id="ML121570">
    <property type="protein sequence ID" value="RPB20529.1"/>
    <property type="molecule type" value="Genomic_DNA"/>
</dbReference>
<feature type="region of interest" description="Disordered" evidence="1">
    <location>
        <begin position="419"/>
        <end position="478"/>
    </location>
</feature>
<dbReference type="PANTHER" id="PTHR11096:SF0">
    <property type="entry name" value="RNA 3'-TERMINAL PHOSPHATE CYCLASE"/>
    <property type="match status" value="1"/>
</dbReference>
<reference evidence="3 4" key="1">
    <citation type="journal article" date="2018" name="Nat. Ecol. Evol.">
        <title>Pezizomycetes genomes reveal the molecular basis of ectomycorrhizal truffle lifestyle.</title>
        <authorList>
            <person name="Murat C."/>
            <person name="Payen T."/>
            <person name="Noel B."/>
            <person name="Kuo A."/>
            <person name="Morin E."/>
            <person name="Chen J."/>
            <person name="Kohler A."/>
            <person name="Krizsan K."/>
            <person name="Balestrini R."/>
            <person name="Da Silva C."/>
            <person name="Montanini B."/>
            <person name="Hainaut M."/>
            <person name="Levati E."/>
            <person name="Barry K.W."/>
            <person name="Belfiori B."/>
            <person name="Cichocki N."/>
            <person name="Clum A."/>
            <person name="Dockter R.B."/>
            <person name="Fauchery L."/>
            <person name="Guy J."/>
            <person name="Iotti M."/>
            <person name="Le Tacon F."/>
            <person name="Lindquist E.A."/>
            <person name="Lipzen A."/>
            <person name="Malagnac F."/>
            <person name="Mello A."/>
            <person name="Molinier V."/>
            <person name="Miyauchi S."/>
            <person name="Poulain J."/>
            <person name="Riccioni C."/>
            <person name="Rubini A."/>
            <person name="Sitrit Y."/>
            <person name="Splivallo R."/>
            <person name="Traeger S."/>
            <person name="Wang M."/>
            <person name="Zifcakova L."/>
            <person name="Wipf D."/>
            <person name="Zambonelli A."/>
            <person name="Paolocci F."/>
            <person name="Nowrousian M."/>
            <person name="Ottonello S."/>
            <person name="Baldrian P."/>
            <person name="Spatafora J.W."/>
            <person name="Henrissat B."/>
            <person name="Nagy L.G."/>
            <person name="Aury J.M."/>
            <person name="Wincker P."/>
            <person name="Grigoriev I.V."/>
            <person name="Bonfante P."/>
            <person name="Martin F.M."/>
        </authorList>
    </citation>
    <scope>NUCLEOTIDE SEQUENCE [LARGE SCALE GENOMIC DNA]</scope>
    <source>
        <strain evidence="3 4">ATCC MYA-4762</strain>
    </source>
</reference>
<feature type="compositionally biased region" description="Acidic residues" evidence="1">
    <location>
        <begin position="619"/>
        <end position="631"/>
    </location>
</feature>
<sequence length="641" mass="68492">MPRAPPAPLLLPGNHLEGGGQLLRNALTLSILTRTPIHLTHIRGNRPSGGGLKPQHVSCVAALAMLSEASIGRNPYKDMFALSRGLTEIIFRPGMAADWSRGMWGVRTGGRIAPPRAGLGDGGADGDGKEGERVVEVDIGSNGAVTLVLQAVLPVVMFGAYKYNHNYLPNRTPSTPPLISTDGIKSTATATTIYITGGTNVSFSPSIEYINQILFPTLTQHLHLPPLSLSLLRRGWAGSSELGKIKVSVGELSPGDGLRGFRIEPDREKGERVDKVCVTIVVPTEREVRLWSEVARGMVRAAGVKGWRVPPQPTGKEEGVEGVEAVVAGVAGVGIGQEDGGDGEDGEDGGEVEVEISNMSMPTLGPAGPAGGEARASGVGGANAQSYYVMVHTVSHPSGWRMGYDVLYTAQKSAKLPGLVGTLDNKRTSSSKNKKKGRNSKPNNSNNKPPTSSVWPPPDDTCTDTTCPPPGDQDDSSPELIESRLLARRLLSKALAKLATQWFQGEVLDEFLRDQLVIYQALCTGESYISGGQGEVGRLGGEEVMGGLKEEGVQWGSGSLHAQTARWIAREVGGVEWVGSGKEGCVGVGLKAGEKWEGEWEGEWEERMRRRRKERGGEGEVEDEVEVEVEEEKEKEVREGL</sequence>
<dbReference type="Pfam" id="PF01137">
    <property type="entry name" value="RTC"/>
    <property type="match status" value="1"/>
</dbReference>
<dbReference type="STRING" id="1051890.A0A3N4LGC4"/>
<dbReference type="GO" id="GO:0005634">
    <property type="term" value="C:nucleus"/>
    <property type="evidence" value="ECO:0007669"/>
    <property type="project" value="TreeGrafter"/>
</dbReference>
<protein>
    <submittedName>
        <fullName evidence="3">EPT/RTPC-like protein</fullName>
    </submittedName>
</protein>
<gene>
    <name evidence="3" type="ORF">L211DRAFT_870601</name>
</gene>
<evidence type="ECO:0000313" key="4">
    <source>
        <dbReference type="Proteomes" id="UP000267821"/>
    </source>
</evidence>
<dbReference type="SUPFAM" id="SSF55205">
    <property type="entry name" value="EPT/RTPC-like"/>
    <property type="match status" value="1"/>
</dbReference>
<dbReference type="OrthoDB" id="25029at2759"/>
<feature type="compositionally biased region" description="Low complexity" evidence="1">
    <location>
        <begin position="440"/>
        <end position="453"/>
    </location>
</feature>
<dbReference type="InterPro" id="IPR037136">
    <property type="entry name" value="RNA3'_phos_cyclase_dom_sf"/>
</dbReference>
<evidence type="ECO:0000313" key="3">
    <source>
        <dbReference type="EMBL" id="RPB20529.1"/>
    </source>
</evidence>
<accession>A0A3N4LGC4</accession>
<evidence type="ECO:0000259" key="2">
    <source>
        <dbReference type="Pfam" id="PF01137"/>
    </source>
</evidence>
<feature type="region of interest" description="Disordered" evidence="1">
    <location>
        <begin position="610"/>
        <end position="641"/>
    </location>
</feature>
<dbReference type="GO" id="GO:0003963">
    <property type="term" value="F:RNA-3'-phosphate cyclase activity"/>
    <property type="evidence" value="ECO:0007669"/>
    <property type="project" value="TreeGrafter"/>
</dbReference>
<dbReference type="InterPro" id="IPR013792">
    <property type="entry name" value="RNA3'P_cycl/enolpyr_Trfase_a/b"/>
</dbReference>
<dbReference type="PANTHER" id="PTHR11096">
    <property type="entry name" value="RNA 3' TERMINAL PHOSPHATE CYCLASE"/>
    <property type="match status" value="1"/>
</dbReference>
<feature type="compositionally biased region" description="Basic and acidic residues" evidence="1">
    <location>
        <begin position="632"/>
        <end position="641"/>
    </location>
</feature>
<dbReference type="Proteomes" id="UP000267821">
    <property type="component" value="Unassembled WGS sequence"/>
</dbReference>
<name>A0A3N4LGC4_9PEZI</name>
<dbReference type="GO" id="GO:0006396">
    <property type="term" value="P:RNA processing"/>
    <property type="evidence" value="ECO:0007669"/>
    <property type="project" value="InterPro"/>
</dbReference>